<gene>
    <name evidence="1" type="ORF">NX780_10940</name>
</gene>
<evidence type="ECO:0000313" key="1">
    <source>
        <dbReference type="EMBL" id="MCS0596867.1"/>
    </source>
</evidence>
<dbReference type="EMBL" id="JANUHA010000006">
    <property type="protein sequence ID" value="MCS0596867.1"/>
    <property type="molecule type" value="Genomic_DNA"/>
</dbReference>
<protein>
    <submittedName>
        <fullName evidence="1">Uncharacterized protein</fullName>
    </submittedName>
</protein>
<reference evidence="1 2" key="1">
    <citation type="submission" date="2022-08" db="EMBL/GenBank/DDBJ databases">
        <title>Reclassification of Massilia species as members of the genera Telluria, Duganella, Pseudoduganella, Mokoshia gen. nov. and Zemynaea gen. nov. using orthogonal and non-orthogonal genome-based approaches.</title>
        <authorList>
            <person name="Bowman J.P."/>
        </authorList>
    </citation>
    <scope>NUCLEOTIDE SEQUENCE [LARGE SCALE GENOMIC DNA]</scope>
    <source>
        <strain evidence="1 2">JCM 31661</strain>
    </source>
</reference>
<evidence type="ECO:0000313" key="2">
    <source>
        <dbReference type="Proteomes" id="UP001206572"/>
    </source>
</evidence>
<sequence length="43" mass="4956">MHDHKGTLIVFWHAPPTSEEQDYFLRAWASKVGDGSSLVEHEF</sequence>
<dbReference type="RefSeq" id="WP_258827898.1">
    <property type="nucleotide sequence ID" value="NZ_JANUHA010000006.1"/>
</dbReference>
<comment type="caution">
    <text evidence="1">The sequence shown here is derived from an EMBL/GenBank/DDBJ whole genome shotgun (WGS) entry which is preliminary data.</text>
</comment>
<organism evidence="1 2">
    <name type="scientific">Massilia agri</name>
    <dbReference type="NCBI Taxonomy" id="1886785"/>
    <lineage>
        <taxon>Bacteria</taxon>
        <taxon>Pseudomonadati</taxon>
        <taxon>Pseudomonadota</taxon>
        <taxon>Betaproteobacteria</taxon>
        <taxon>Burkholderiales</taxon>
        <taxon>Oxalobacteraceae</taxon>
        <taxon>Telluria group</taxon>
        <taxon>Massilia</taxon>
    </lineage>
</organism>
<proteinExistence type="predicted"/>
<accession>A0ABT2AKV6</accession>
<name>A0ABT2AKV6_9BURK</name>
<dbReference type="Proteomes" id="UP001206572">
    <property type="component" value="Unassembled WGS sequence"/>
</dbReference>
<keyword evidence="2" id="KW-1185">Reference proteome</keyword>